<organism evidence="1 2">
    <name type="scientific">Periconia digitata</name>
    <dbReference type="NCBI Taxonomy" id="1303443"/>
    <lineage>
        <taxon>Eukaryota</taxon>
        <taxon>Fungi</taxon>
        <taxon>Dikarya</taxon>
        <taxon>Ascomycota</taxon>
        <taxon>Pezizomycotina</taxon>
        <taxon>Dothideomycetes</taxon>
        <taxon>Pleosporomycetidae</taxon>
        <taxon>Pleosporales</taxon>
        <taxon>Massarineae</taxon>
        <taxon>Periconiaceae</taxon>
        <taxon>Periconia</taxon>
    </lineage>
</organism>
<proteinExistence type="predicted"/>
<accession>A0A9W4ULU6</accession>
<sequence>MPQPKPPLLKLPPELLLEVARYIPTDAIISLKLTHRTLNTAFPSLPLLLQKQPLSECSRFAIERLLCPPDPDTKRCFVCRKRYPAYMFSSTKSPVCAPPSHRSTPSTEIVDLPSFFCAWHVGRLVRIVRTESGGRNEWVSDVKRMCVHLGCIQGWEKCGCGCECESCGVVVVRTYTRYLNNERECKGFTFWRKVGGGAREGIEGSRGELRVREECVDGVRSTLDFPVRYERTVKIVESKPLRDNTRSVDAVSIGWWLFSSVCGLVAIMLAEIRSLWKLAREIPI</sequence>
<keyword evidence="2" id="KW-1185">Reference proteome</keyword>
<name>A0A9W4ULU6_9PLEO</name>
<protein>
    <recommendedName>
        <fullName evidence="3">F-box domain-containing protein</fullName>
    </recommendedName>
</protein>
<dbReference type="AlphaFoldDB" id="A0A9W4ULU6"/>
<evidence type="ECO:0008006" key="3">
    <source>
        <dbReference type="Google" id="ProtNLM"/>
    </source>
</evidence>
<dbReference type="OrthoDB" id="3939900at2759"/>
<gene>
    <name evidence="1" type="ORF">PDIGIT_LOCUS10504</name>
</gene>
<reference evidence="1" key="1">
    <citation type="submission" date="2023-01" db="EMBL/GenBank/DDBJ databases">
        <authorList>
            <person name="Van Ghelder C."/>
            <person name="Rancurel C."/>
        </authorList>
    </citation>
    <scope>NUCLEOTIDE SEQUENCE</scope>
    <source>
        <strain evidence="1">CNCM I-4278</strain>
    </source>
</reference>
<evidence type="ECO:0000313" key="2">
    <source>
        <dbReference type="Proteomes" id="UP001152607"/>
    </source>
</evidence>
<dbReference type="Proteomes" id="UP001152607">
    <property type="component" value="Unassembled WGS sequence"/>
</dbReference>
<comment type="caution">
    <text evidence="1">The sequence shown here is derived from an EMBL/GenBank/DDBJ whole genome shotgun (WGS) entry which is preliminary data.</text>
</comment>
<evidence type="ECO:0000313" key="1">
    <source>
        <dbReference type="EMBL" id="CAI6337392.1"/>
    </source>
</evidence>
<dbReference type="EMBL" id="CAOQHR010000007">
    <property type="protein sequence ID" value="CAI6337392.1"/>
    <property type="molecule type" value="Genomic_DNA"/>
</dbReference>